<dbReference type="SUPFAM" id="SSF51905">
    <property type="entry name" value="FAD/NAD(P)-binding domain"/>
    <property type="match status" value="2"/>
</dbReference>
<dbReference type="PANTHER" id="PTHR43539">
    <property type="entry name" value="FLAVIN-BINDING MONOOXYGENASE-LIKE PROTEIN (AFU_ORTHOLOGUE AFUA_4G09220)"/>
    <property type="match status" value="1"/>
</dbReference>
<keyword evidence="1" id="KW-0560">Oxidoreductase</keyword>
<dbReference type="PANTHER" id="PTHR43539:SF78">
    <property type="entry name" value="FLAVIN-CONTAINING MONOOXYGENASE"/>
    <property type="match status" value="1"/>
</dbReference>
<accession>A0ABP8LB52</accession>
<reference evidence="3" key="1">
    <citation type="journal article" date="2019" name="Int. J. Syst. Evol. Microbiol.">
        <title>The Global Catalogue of Microorganisms (GCM) 10K type strain sequencing project: providing services to taxonomists for standard genome sequencing and annotation.</title>
        <authorList>
            <consortium name="The Broad Institute Genomics Platform"/>
            <consortium name="The Broad Institute Genome Sequencing Center for Infectious Disease"/>
            <person name="Wu L."/>
            <person name="Ma J."/>
        </authorList>
    </citation>
    <scope>NUCLEOTIDE SEQUENCE [LARGE SCALE GENOMIC DNA]</scope>
    <source>
        <strain evidence="3">JCM 17810</strain>
    </source>
</reference>
<evidence type="ECO:0000313" key="2">
    <source>
        <dbReference type="EMBL" id="GAA4425121.1"/>
    </source>
</evidence>
<name>A0ABP8LB52_9MICO</name>
<evidence type="ECO:0000256" key="1">
    <source>
        <dbReference type="ARBA" id="ARBA00023002"/>
    </source>
</evidence>
<protein>
    <submittedName>
        <fullName evidence="2">NAD(P)/FAD-dependent oxidoreductase</fullName>
    </submittedName>
</protein>
<dbReference type="RefSeq" id="WP_345216348.1">
    <property type="nucleotide sequence ID" value="NZ_BAABGN010000009.1"/>
</dbReference>
<proteinExistence type="predicted"/>
<organism evidence="2 3">
    <name type="scientific">Georgenia halophila</name>
    <dbReference type="NCBI Taxonomy" id="620889"/>
    <lineage>
        <taxon>Bacteria</taxon>
        <taxon>Bacillati</taxon>
        <taxon>Actinomycetota</taxon>
        <taxon>Actinomycetes</taxon>
        <taxon>Micrococcales</taxon>
        <taxon>Bogoriellaceae</taxon>
        <taxon>Georgenia</taxon>
    </lineage>
</organism>
<dbReference type="InterPro" id="IPR036188">
    <property type="entry name" value="FAD/NAD-bd_sf"/>
</dbReference>
<dbReference type="PRINTS" id="PR00469">
    <property type="entry name" value="PNDRDTASEII"/>
</dbReference>
<evidence type="ECO:0000313" key="3">
    <source>
        <dbReference type="Proteomes" id="UP001500622"/>
    </source>
</evidence>
<dbReference type="Pfam" id="PF13738">
    <property type="entry name" value="Pyr_redox_3"/>
    <property type="match status" value="1"/>
</dbReference>
<dbReference type="EMBL" id="BAABGN010000009">
    <property type="protein sequence ID" value="GAA4425121.1"/>
    <property type="molecule type" value="Genomic_DNA"/>
</dbReference>
<sequence length="365" mass="39495">MTRPATPTVDVLVVGGGQAGLSMGEQLRRTGCSFIILDAGDRIGHRWRSRWDSLRLFTPARYSELPGKSLPLSPWCYPTKDTVADYLEDYAAHHRLPVQLGTRVTALHRSAGGFRADTTSGPWRGGQVVVATGPFQTPAVPPAADGLSAEVVQLHSSEYRRPEQLPTGTVLVVGGGNSGYQIALELAASGREAHLSRGKHNVSVPQRFMGRDLFWWQDVLRVLDIPGDSRLGRRMRANDSTVIGIPLRGLTDAGVALHERVTSAGSRSVRFVDDTNVDVDAVVWATGFRSDHSWIRVPGALDDDGSPVHHRGHSAVSGLYFLGLSWLHTTGSALLGFVARDAAHLAETVKTRCPDERLGDPPALD</sequence>
<dbReference type="PRINTS" id="PR00368">
    <property type="entry name" value="FADPNR"/>
</dbReference>
<dbReference type="InterPro" id="IPR050982">
    <property type="entry name" value="Auxin_biosynth/cation_transpt"/>
</dbReference>
<gene>
    <name evidence="2" type="ORF">GCM10023169_22450</name>
</gene>
<comment type="caution">
    <text evidence="2">The sequence shown here is derived from an EMBL/GenBank/DDBJ whole genome shotgun (WGS) entry which is preliminary data.</text>
</comment>
<dbReference type="Proteomes" id="UP001500622">
    <property type="component" value="Unassembled WGS sequence"/>
</dbReference>
<keyword evidence="3" id="KW-1185">Reference proteome</keyword>
<dbReference type="Gene3D" id="3.50.50.60">
    <property type="entry name" value="FAD/NAD(P)-binding domain"/>
    <property type="match status" value="1"/>
</dbReference>